<evidence type="ECO:0000313" key="8">
    <source>
        <dbReference type="EMBL" id="KAH3667661.1"/>
    </source>
</evidence>
<dbReference type="AlphaFoldDB" id="A0A1B7SDI7"/>
<comment type="function">
    <text evidence="1">Catalyzes the intermembrane transfer of phosphatidylglycerol and phosphatidylinositol.</text>
</comment>
<name>A0A1B7SDI7_9ASCO</name>
<comment type="caution">
    <text evidence="8">The sequence shown here is derived from an EMBL/GenBank/DDBJ whole genome shotgun (WGS) entry which is preliminary data.</text>
</comment>
<evidence type="ECO:0000256" key="3">
    <source>
        <dbReference type="ARBA" id="ARBA00011245"/>
    </source>
</evidence>
<dbReference type="GO" id="GO:0035091">
    <property type="term" value="F:phosphatidylinositol binding"/>
    <property type="evidence" value="ECO:0007669"/>
    <property type="project" value="EnsemblFungi"/>
</dbReference>
<dbReference type="OrthoDB" id="6409159at2759"/>
<evidence type="ECO:0000256" key="5">
    <source>
        <dbReference type="ARBA" id="ARBA00022448"/>
    </source>
</evidence>
<dbReference type="Proteomes" id="UP000788993">
    <property type="component" value="Unassembled WGS sequence"/>
</dbReference>
<reference evidence="8" key="2">
    <citation type="submission" date="2021-01" db="EMBL/GenBank/DDBJ databases">
        <authorList>
            <person name="Schikora-Tamarit M.A."/>
        </authorList>
    </citation>
    <scope>NUCLEOTIDE SEQUENCE</scope>
    <source>
        <strain evidence="8">NCAIM Y.01608</strain>
    </source>
</reference>
<organism evidence="8 9">
    <name type="scientific">Ogataea polymorpha</name>
    <dbReference type="NCBI Taxonomy" id="460523"/>
    <lineage>
        <taxon>Eukaryota</taxon>
        <taxon>Fungi</taxon>
        <taxon>Dikarya</taxon>
        <taxon>Ascomycota</taxon>
        <taxon>Saccharomycotina</taxon>
        <taxon>Pichiomycetes</taxon>
        <taxon>Pichiales</taxon>
        <taxon>Pichiaceae</taxon>
        <taxon>Ogataea</taxon>
    </lineage>
</organism>
<keyword evidence="9" id="KW-1185">Reference proteome</keyword>
<reference evidence="8" key="1">
    <citation type="journal article" date="2021" name="Open Biol.">
        <title>Shared evolutionary footprints suggest mitochondrial oxidative damage underlies multiple complex I losses in fungi.</title>
        <authorList>
            <person name="Schikora-Tamarit M.A."/>
            <person name="Marcet-Houben M."/>
            <person name="Nosek J."/>
            <person name="Gabaldon T."/>
        </authorList>
    </citation>
    <scope>NUCLEOTIDE SEQUENCE</scope>
    <source>
        <strain evidence="8">NCAIM Y.01608</strain>
    </source>
</reference>
<evidence type="ECO:0000256" key="6">
    <source>
        <dbReference type="ARBA" id="ARBA00022729"/>
    </source>
</evidence>
<dbReference type="InterPro" id="IPR039670">
    <property type="entry name" value="NPC2-like"/>
</dbReference>
<dbReference type="SMART" id="SM00737">
    <property type="entry name" value="ML"/>
    <property type="match status" value="1"/>
</dbReference>
<dbReference type="Pfam" id="PF02221">
    <property type="entry name" value="E1_DerP2_DerF2"/>
    <property type="match status" value="1"/>
</dbReference>
<dbReference type="GO" id="GO:0032366">
    <property type="term" value="P:intracellular sterol transport"/>
    <property type="evidence" value="ECO:0007669"/>
    <property type="project" value="EnsemblFungi"/>
</dbReference>
<dbReference type="SUPFAM" id="SSF81296">
    <property type="entry name" value="E set domains"/>
    <property type="match status" value="1"/>
</dbReference>
<dbReference type="GO" id="GO:0031210">
    <property type="term" value="F:phosphatidylcholine binding"/>
    <property type="evidence" value="ECO:0007669"/>
    <property type="project" value="EnsemblFungi"/>
</dbReference>
<gene>
    <name evidence="8" type="ORF">OGATHE_003184</name>
</gene>
<dbReference type="GO" id="GO:0000328">
    <property type="term" value="C:fungal-type vacuole lumen"/>
    <property type="evidence" value="ECO:0007669"/>
    <property type="project" value="EnsemblFungi"/>
</dbReference>
<dbReference type="PANTHER" id="PTHR11306:SF0">
    <property type="entry name" value="PHOSPHATIDYLGLYCEROL_PHOSPHATIDYLINOSITOL TRANSFER PROTEIN"/>
    <property type="match status" value="1"/>
</dbReference>
<dbReference type="InterPro" id="IPR033917">
    <property type="entry name" value="ML_PG-PI_TP"/>
</dbReference>
<evidence type="ECO:0000256" key="7">
    <source>
        <dbReference type="ARBA" id="ARBA00023055"/>
    </source>
</evidence>
<keyword evidence="5" id="KW-0813">Transport</keyword>
<dbReference type="InterPro" id="IPR003172">
    <property type="entry name" value="ML_dom"/>
</dbReference>
<comment type="subunit">
    <text evidence="3">Monomer.</text>
</comment>
<evidence type="ECO:0000256" key="1">
    <source>
        <dbReference type="ARBA" id="ARBA00002053"/>
    </source>
</evidence>
<dbReference type="PANTHER" id="PTHR11306">
    <property type="entry name" value="NIEMANN PICK TYPE C2 PROTEIN NPC2-RELATED"/>
    <property type="match status" value="1"/>
</dbReference>
<comment type="similarity">
    <text evidence="2">Belongs to the NPC2 family.</text>
</comment>
<dbReference type="CDD" id="cd00917">
    <property type="entry name" value="PG-PI_TP"/>
    <property type="match status" value="1"/>
</dbReference>
<dbReference type="InterPro" id="IPR014756">
    <property type="entry name" value="Ig_E-set"/>
</dbReference>
<dbReference type="Gene3D" id="2.60.40.770">
    <property type="match status" value="1"/>
</dbReference>
<dbReference type="RefSeq" id="XP_018209514.1">
    <property type="nucleotide sequence ID" value="XM_018357769.1"/>
</dbReference>
<proteinExistence type="inferred from homology"/>
<keyword evidence="6" id="KW-0732">Signal</keyword>
<protein>
    <recommendedName>
        <fullName evidence="4">Phosphatidylglycerol/phosphatidylinositol transfer protein</fullName>
    </recommendedName>
</protein>
<dbReference type="GO" id="GO:0032934">
    <property type="term" value="F:sterol binding"/>
    <property type="evidence" value="ECO:0007669"/>
    <property type="project" value="EnsemblFungi"/>
</dbReference>
<evidence type="ECO:0000256" key="2">
    <source>
        <dbReference type="ARBA" id="ARBA00006370"/>
    </source>
</evidence>
<evidence type="ECO:0000256" key="4">
    <source>
        <dbReference type="ARBA" id="ARBA00016056"/>
    </source>
</evidence>
<sequence>MLFPVPLVFLLSLVNGLSLNPFAFPGQDTKPVPGDSPLLLCDSSSSQLLKLTHVDVAPNPPERGTNLTIVARGDLSKEVDEGAYVEVDVTYGYIKLLHQTYDLCEELPNVDMECPLKKDNYDLTKIVEIPNEVPPGTYTVIARAFTADDELITCLTGSVAFPPYGSKNLIKFLLQD</sequence>
<keyword evidence="7" id="KW-0445">Lipid transport</keyword>
<dbReference type="EMBL" id="JAEUBD010001062">
    <property type="protein sequence ID" value="KAH3667661.1"/>
    <property type="molecule type" value="Genomic_DNA"/>
</dbReference>
<evidence type="ECO:0000313" key="9">
    <source>
        <dbReference type="Proteomes" id="UP000788993"/>
    </source>
</evidence>
<dbReference type="GO" id="GO:0001786">
    <property type="term" value="F:phosphatidylserine binding"/>
    <property type="evidence" value="ECO:0007669"/>
    <property type="project" value="EnsemblFungi"/>
</dbReference>
<accession>A0A1B7SDI7</accession>